<gene>
    <name evidence="1" type="ORF">AB6724_15250</name>
</gene>
<proteinExistence type="predicted"/>
<reference evidence="1 2" key="1">
    <citation type="journal article" date="2013" name="Int. J. Syst. Evol. Microbiol.">
        <title>Comamonas guangdongensis sp. nov., isolated from subterranean forest sediment, and emended description of the genus Comamonas.</title>
        <authorList>
            <person name="Zhang J."/>
            <person name="Wang Y."/>
            <person name="Zhou S."/>
            <person name="Wu C."/>
            <person name="He J."/>
            <person name="Li F."/>
        </authorList>
    </citation>
    <scope>NUCLEOTIDE SEQUENCE [LARGE SCALE GENOMIC DNA]</scope>
    <source>
        <strain evidence="1 2">CCTCC AB2011133</strain>
    </source>
</reference>
<dbReference type="SUPFAM" id="SSF81301">
    <property type="entry name" value="Nucleotidyltransferase"/>
    <property type="match status" value="1"/>
</dbReference>
<dbReference type="RefSeq" id="WP_369339379.1">
    <property type="nucleotide sequence ID" value="NZ_JBFYGN010000018.1"/>
</dbReference>
<evidence type="ECO:0008006" key="3">
    <source>
        <dbReference type="Google" id="ProtNLM"/>
    </source>
</evidence>
<name>A0ABV3ZYR8_9BURK</name>
<comment type="caution">
    <text evidence="1">The sequence shown here is derived from an EMBL/GenBank/DDBJ whole genome shotgun (WGS) entry which is preliminary data.</text>
</comment>
<dbReference type="Proteomes" id="UP001561046">
    <property type="component" value="Unassembled WGS sequence"/>
</dbReference>
<dbReference type="Gene3D" id="3.30.460.10">
    <property type="entry name" value="Beta Polymerase, domain 2"/>
    <property type="match status" value="1"/>
</dbReference>
<evidence type="ECO:0000313" key="2">
    <source>
        <dbReference type="Proteomes" id="UP001561046"/>
    </source>
</evidence>
<evidence type="ECO:0000313" key="1">
    <source>
        <dbReference type="EMBL" id="MEX8194196.1"/>
    </source>
</evidence>
<protein>
    <recommendedName>
        <fullName evidence="3">Poly A polymerase head domain-containing protein</fullName>
    </recommendedName>
</protein>
<dbReference type="InterPro" id="IPR043519">
    <property type="entry name" value="NT_sf"/>
</dbReference>
<organism evidence="1 2">
    <name type="scientific">Comamonas guangdongensis</name>
    <dbReference type="NCBI Taxonomy" id="510515"/>
    <lineage>
        <taxon>Bacteria</taxon>
        <taxon>Pseudomonadati</taxon>
        <taxon>Pseudomonadota</taxon>
        <taxon>Betaproteobacteria</taxon>
        <taxon>Burkholderiales</taxon>
        <taxon>Comamonadaceae</taxon>
        <taxon>Comamonas</taxon>
    </lineage>
</organism>
<accession>A0ABV3ZYR8</accession>
<keyword evidence="2" id="KW-1185">Reference proteome</keyword>
<dbReference type="EMBL" id="JBFYGN010000018">
    <property type="protein sequence ID" value="MEX8194196.1"/>
    <property type="molecule type" value="Genomic_DNA"/>
</dbReference>
<sequence length="199" mass="23171">MQLAKIVPTIQYELESTKYRDLDLVCFFERNKNELKEVALFGGAIRDVFLFGKLPSESDLDFVVNCDANVLRMVLVDFKPIENKFGGFRFKFGKRIIDIWSLSETWAIKKGYVQNDDGMMDLLSTTFFNVDSVYYRVFEKTLICSKKFKEGIESRVLDINLSENPSPHGIYRRIKKMNLEKDLKSNLSIKKYIRSNCGE</sequence>